<dbReference type="PANTHER" id="PTHR46888:SF1">
    <property type="entry name" value="RIBONUCLEASE H"/>
    <property type="match status" value="1"/>
</dbReference>
<dbReference type="RefSeq" id="XP_029312520.1">
    <property type="nucleotide sequence ID" value="XM_029456660.1"/>
</dbReference>
<dbReference type="KEGG" id="cgob:115024806"/>
<dbReference type="PANTHER" id="PTHR46888">
    <property type="entry name" value="ZINC KNUCKLE DOMAINCONTAINING PROTEIN-RELATED"/>
    <property type="match status" value="1"/>
</dbReference>
<dbReference type="SUPFAM" id="SSF47353">
    <property type="entry name" value="Retrovirus capsid dimerization domain-like"/>
    <property type="match status" value="1"/>
</dbReference>
<reference evidence="3" key="1">
    <citation type="submission" date="2025-08" db="UniProtKB">
        <authorList>
            <consortium name="RefSeq"/>
        </authorList>
    </citation>
    <scope>IDENTIFICATION</scope>
</reference>
<dbReference type="InParanoid" id="A0A6J2RT72"/>
<dbReference type="Proteomes" id="UP000504630">
    <property type="component" value="Chromosome 19"/>
</dbReference>
<sequence length="251" mass="27760">MTAEDDPEAFLDIFVGTAEACGWPQAEWGIRLLPLLSGEAQRAAHTLPATSRYDYNQLRRAILDRFGSTVRSLPFEDAGRPFAFAQQLLDSARRWLQPGVNSVEDIVGQVALEQFIAGLPPSSANWIQCHRPASLEAAVRLAEDHLSLPRRSLGAEARAISPPQLRPVPAPRRFRPAVGAAGPGTTPYVMEVGQLVRIVAPPDSSPVRKGCTVYRYVYRGVFTKLCGTRDVRRPWSTSAWFGPGRCWRRRG</sequence>
<dbReference type="PROSITE" id="PS50804">
    <property type="entry name" value="SCAN_BOX"/>
    <property type="match status" value="1"/>
</dbReference>
<evidence type="ECO:0000259" key="1">
    <source>
        <dbReference type="PROSITE" id="PS50804"/>
    </source>
</evidence>
<feature type="domain" description="SCAN box" evidence="1">
    <location>
        <begin position="71"/>
        <end position="144"/>
    </location>
</feature>
<dbReference type="InterPro" id="IPR038269">
    <property type="entry name" value="SCAN_sf"/>
</dbReference>
<protein>
    <submittedName>
        <fullName evidence="3">SCAN domain-containing protein 3-like</fullName>
    </submittedName>
</protein>
<keyword evidence="2" id="KW-1185">Reference proteome</keyword>
<dbReference type="InterPro" id="IPR003309">
    <property type="entry name" value="SCAN_dom"/>
</dbReference>
<dbReference type="GeneID" id="115024806"/>
<dbReference type="OrthoDB" id="8930638at2759"/>
<dbReference type="Pfam" id="PF02023">
    <property type="entry name" value="SCAN"/>
    <property type="match status" value="1"/>
</dbReference>
<organism evidence="2 3">
    <name type="scientific">Cottoperca gobio</name>
    <name type="common">Frogmouth</name>
    <name type="synonym">Aphritis gobio</name>
    <dbReference type="NCBI Taxonomy" id="56716"/>
    <lineage>
        <taxon>Eukaryota</taxon>
        <taxon>Metazoa</taxon>
        <taxon>Chordata</taxon>
        <taxon>Craniata</taxon>
        <taxon>Vertebrata</taxon>
        <taxon>Euteleostomi</taxon>
        <taxon>Actinopterygii</taxon>
        <taxon>Neopterygii</taxon>
        <taxon>Teleostei</taxon>
        <taxon>Neoteleostei</taxon>
        <taxon>Acanthomorphata</taxon>
        <taxon>Eupercaria</taxon>
        <taxon>Perciformes</taxon>
        <taxon>Notothenioidei</taxon>
        <taxon>Bovichtidae</taxon>
        <taxon>Cottoperca</taxon>
    </lineage>
</organism>
<evidence type="ECO:0000313" key="3">
    <source>
        <dbReference type="RefSeq" id="XP_029312520.1"/>
    </source>
</evidence>
<dbReference type="AlphaFoldDB" id="A0A6J2RT72"/>
<name>A0A6J2RT72_COTGO</name>
<dbReference type="Gene3D" id="1.10.4020.10">
    <property type="entry name" value="DNA breaking-rejoining enzymes"/>
    <property type="match status" value="1"/>
</dbReference>
<proteinExistence type="predicted"/>
<accession>A0A6J2RT72</accession>
<gene>
    <name evidence="3" type="primary">LOC115024806</name>
</gene>
<evidence type="ECO:0000313" key="2">
    <source>
        <dbReference type="Proteomes" id="UP000504630"/>
    </source>
</evidence>
<dbReference type="SMART" id="SM00431">
    <property type="entry name" value="SCAN"/>
    <property type="match status" value="1"/>
</dbReference>